<protein>
    <submittedName>
        <fullName evidence="1">Uncharacterized protein</fullName>
    </submittedName>
</protein>
<evidence type="ECO:0000313" key="1">
    <source>
        <dbReference type="EMBL" id="KAI5339209.1"/>
    </source>
</evidence>
<name>A0AAD4W9B2_PRUDU</name>
<proteinExistence type="predicted"/>
<dbReference type="EMBL" id="JAJFAZ020000003">
    <property type="protein sequence ID" value="KAI5339209.1"/>
    <property type="molecule type" value="Genomic_DNA"/>
</dbReference>
<keyword evidence="2" id="KW-1185">Reference proteome</keyword>
<sequence length="93" mass="10481">MKPKKRTRSTRLLDFEKSAISTRLLRRGDDASRAHDTPDGLKVYDEGEEVVGTQVEASDNEGYSQPCATIPTPPIALKRIKSSIYRWLCDVDE</sequence>
<comment type="caution">
    <text evidence="1">The sequence shown here is derived from an EMBL/GenBank/DDBJ whole genome shotgun (WGS) entry which is preliminary data.</text>
</comment>
<organism evidence="1 2">
    <name type="scientific">Prunus dulcis</name>
    <name type="common">Almond</name>
    <name type="synonym">Amygdalus dulcis</name>
    <dbReference type="NCBI Taxonomy" id="3755"/>
    <lineage>
        <taxon>Eukaryota</taxon>
        <taxon>Viridiplantae</taxon>
        <taxon>Streptophyta</taxon>
        <taxon>Embryophyta</taxon>
        <taxon>Tracheophyta</taxon>
        <taxon>Spermatophyta</taxon>
        <taxon>Magnoliopsida</taxon>
        <taxon>eudicotyledons</taxon>
        <taxon>Gunneridae</taxon>
        <taxon>Pentapetalae</taxon>
        <taxon>rosids</taxon>
        <taxon>fabids</taxon>
        <taxon>Rosales</taxon>
        <taxon>Rosaceae</taxon>
        <taxon>Amygdaloideae</taxon>
        <taxon>Amygdaleae</taxon>
        <taxon>Prunus</taxon>
    </lineage>
</organism>
<evidence type="ECO:0000313" key="2">
    <source>
        <dbReference type="Proteomes" id="UP001054821"/>
    </source>
</evidence>
<reference evidence="1 2" key="1">
    <citation type="journal article" date="2022" name="G3 (Bethesda)">
        <title>Whole-genome sequence and methylome profiling of the almond [Prunus dulcis (Mill.) D.A. Webb] cultivar 'Nonpareil'.</title>
        <authorList>
            <person name="D'Amico-Willman K.M."/>
            <person name="Ouma W.Z."/>
            <person name="Meulia T."/>
            <person name="Sideli G.M."/>
            <person name="Gradziel T.M."/>
            <person name="Fresnedo-Ramirez J."/>
        </authorList>
    </citation>
    <scope>NUCLEOTIDE SEQUENCE [LARGE SCALE GENOMIC DNA]</scope>
    <source>
        <strain evidence="1">Clone GOH B32 T37-40</strain>
    </source>
</reference>
<gene>
    <name evidence="1" type="ORF">L3X38_018481</name>
</gene>
<dbReference type="Proteomes" id="UP001054821">
    <property type="component" value="Chromosome 3"/>
</dbReference>
<dbReference type="AlphaFoldDB" id="A0AAD4W9B2"/>
<accession>A0AAD4W9B2</accession>